<dbReference type="InterPro" id="IPR036873">
    <property type="entry name" value="Rhodanese-like_dom_sf"/>
</dbReference>
<dbReference type="Proteomes" id="UP001403385">
    <property type="component" value="Unassembled WGS sequence"/>
</dbReference>
<organism evidence="2 3">
    <name type="scientific">Rapidithrix thailandica</name>
    <dbReference type="NCBI Taxonomy" id="413964"/>
    <lineage>
        <taxon>Bacteria</taxon>
        <taxon>Pseudomonadati</taxon>
        <taxon>Bacteroidota</taxon>
        <taxon>Cytophagia</taxon>
        <taxon>Cytophagales</taxon>
        <taxon>Flammeovirgaceae</taxon>
        <taxon>Rapidithrix</taxon>
    </lineage>
</organism>
<dbReference type="NCBIfam" id="NF045521">
    <property type="entry name" value="rhoda_near_glyco"/>
    <property type="match status" value="1"/>
</dbReference>
<keyword evidence="3" id="KW-1185">Reference proteome</keyword>
<dbReference type="PROSITE" id="PS00380">
    <property type="entry name" value="RHODANESE_1"/>
    <property type="match status" value="1"/>
</dbReference>
<dbReference type="PROSITE" id="PS50206">
    <property type="entry name" value="RHODANESE_3"/>
    <property type="match status" value="1"/>
</dbReference>
<name>A0AAW9S2C3_9BACT</name>
<reference evidence="2 3" key="1">
    <citation type="submission" date="2024-04" db="EMBL/GenBank/DDBJ databases">
        <title>Novel genus in family Flammeovirgaceae.</title>
        <authorList>
            <person name="Nguyen T.H."/>
            <person name="Vuong T.Q."/>
            <person name="Le H."/>
            <person name="Kim S.-G."/>
        </authorList>
    </citation>
    <scope>NUCLEOTIDE SEQUENCE [LARGE SCALE GENOMIC DNA]</scope>
    <source>
        <strain evidence="2 3">JCM 23209</strain>
    </source>
</reference>
<evidence type="ECO:0000313" key="3">
    <source>
        <dbReference type="Proteomes" id="UP001403385"/>
    </source>
</evidence>
<gene>
    <name evidence="2" type="ORF">AAG747_04100</name>
</gene>
<dbReference type="AlphaFoldDB" id="A0AAW9S2C3"/>
<accession>A0AAW9S2C3</accession>
<dbReference type="InterPro" id="IPR001307">
    <property type="entry name" value="Thiosulphate_STrfase_CS"/>
</dbReference>
<dbReference type="CDD" id="cd00158">
    <property type="entry name" value="RHOD"/>
    <property type="match status" value="1"/>
</dbReference>
<dbReference type="Pfam" id="PF00581">
    <property type="entry name" value="Rhodanese"/>
    <property type="match status" value="1"/>
</dbReference>
<dbReference type="InterPro" id="IPR001763">
    <property type="entry name" value="Rhodanese-like_dom"/>
</dbReference>
<feature type="domain" description="Rhodanese" evidence="1">
    <location>
        <begin position="53"/>
        <end position="142"/>
    </location>
</feature>
<sequence>MLVIQKRIFLLLLALGLVTLGYAQRVQRQAYAFMLDQLLEHRVPEISVREARALREVTFLDSRTRDEFEVSHLPGAKWVGYDAFTPQVIQDLPKEQAIIVYCSVGYRSEKIAQKLRQQGYQKVFNLYGGIFEWVNQHQPIEDKQGHPTRKVHAYDRLWGIWLTEGQKVYELQDP</sequence>
<dbReference type="SMART" id="SM00450">
    <property type="entry name" value="RHOD"/>
    <property type="match status" value="1"/>
</dbReference>
<dbReference type="GO" id="GO:0004792">
    <property type="term" value="F:thiosulfate-cyanide sulfurtransferase activity"/>
    <property type="evidence" value="ECO:0007669"/>
    <property type="project" value="InterPro"/>
</dbReference>
<protein>
    <submittedName>
        <fullName evidence="2">Rhodanese-like domain-containing protein</fullName>
    </submittedName>
</protein>
<dbReference type="EMBL" id="JBDKWZ010000002">
    <property type="protein sequence ID" value="MEN7547074.1"/>
    <property type="molecule type" value="Genomic_DNA"/>
</dbReference>
<dbReference type="Gene3D" id="3.40.250.10">
    <property type="entry name" value="Rhodanese-like domain"/>
    <property type="match status" value="1"/>
</dbReference>
<dbReference type="PANTHER" id="PTHR43031:SF16">
    <property type="entry name" value="OXIDOREDUCTASE"/>
    <property type="match status" value="1"/>
</dbReference>
<comment type="caution">
    <text evidence="2">The sequence shown here is derived from an EMBL/GenBank/DDBJ whole genome shotgun (WGS) entry which is preliminary data.</text>
</comment>
<dbReference type="SUPFAM" id="SSF52821">
    <property type="entry name" value="Rhodanese/Cell cycle control phosphatase"/>
    <property type="match status" value="1"/>
</dbReference>
<evidence type="ECO:0000259" key="1">
    <source>
        <dbReference type="PROSITE" id="PS50206"/>
    </source>
</evidence>
<proteinExistence type="predicted"/>
<evidence type="ECO:0000313" key="2">
    <source>
        <dbReference type="EMBL" id="MEN7547074.1"/>
    </source>
</evidence>
<dbReference type="PANTHER" id="PTHR43031">
    <property type="entry name" value="FAD-DEPENDENT OXIDOREDUCTASE"/>
    <property type="match status" value="1"/>
</dbReference>
<dbReference type="RefSeq" id="WP_346819861.1">
    <property type="nucleotide sequence ID" value="NZ_JBDKWZ010000002.1"/>
</dbReference>
<dbReference type="InterPro" id="IPR050229">
    <property type="entry name" value="GlpE_sulfurtransferase"/>
</dbReference>